<comment type="caution">
    <text evidence="6">The sequence shown here is derived from an EMBL/GenBank/DDBJ whole genome shotgun (WGS) entry which is preliminary data.</text>
</comment>
<dbReference type="PROSITE" id="PS00671">
    <property type="entry name" value="D_2_HYDROXYACID_DH_3"/>
    <property type="match status" value="1"/>
</dbReference>
<comment type="pathway">
    <text evidence="4">Amino-acid biosynthesis.</text>
</comment>
<dbReference type="InterPro" id="IPR002912">
    <property type="entry name" value="ACT_dom"/>
</dbReference>
<dbReference type="InterPro" id="IPR045865">
    <property type="entry name" value="ACT-like_dom_sf"/>
</dbReference>
<evidence type="ECO:0000256" key="2">
    <source>
        <dbReference type="ARBA" id="ARBA00023002"/>
    </source>
</evidence>
<dbReference type="GO" id="GO:0047545">
    <property type="term" value="F:(S)-2-hydroxyglutarate dehydrogenase activity"/>
    <property type="evidence" value="ECO:0007669"/>
    <property type="project" value="UniProtKB-ARBA"/>
</dbReference>
<dbReference type="InterPro" id="IPR029752">
    <property type="entry name" value="D-isomer_DH_CS1"/>
</dbReference>
<gene>
    <name evidence="6" type="ORF">C6P45_001331</name>
</gene>
<dbReference type="AlphaFoldDB" id="A0A9P6WDA4"/>
<dbReference type="SUPFAM" id="SSF51735">
    <property type="entry name" value="NAD(P)-binding Rossmann-fold domains"/>
    <property type="match status" value="1"/>
</dbReference>
<dbReference type="Pfam" id="PF02826">
    <property type="entry name" value="2-Hacid_dh_C"/>
    <property type="match status" value="1"/>
</dbReference>
<proteinExistence type="inferred from homology"/>
<keyword evidence="2" id="KW-0560">Oxidoreductase</keyword>
<dbReference type="GO" id="GO:0051287">
    <property type="term" value="F:NAD binding"/>
    <property type="evidence" value="ECO:0007669"/>
    <property type="project" value="InterPro"/>
</dbReference>
<dbReference type="InterPro" id="IPR029753">
    <property type="entry name" value="D-isomer_DH_CS"/>
</dbReference>
<dbReference type="SUPFAM" id="SSF52283">
    <property type="entry name" value="Formate/glycerate dehydrogenase catalytic domain-like"/>
    <property type="match status" value="1"/>
</dbReference>
<dbReference type="CDD" id="cd12176">
    <property type="entry name" value="PGDH_3"/>
    <property type="match status" value="1"/>
</dbReference>
<evidence type="ECO:0000256" key="4">
    <source>
        <dbReference type="ARBA" id="ARBA00029440"/>
    </source>
</evidence>
<dbReference type="SUPFAM" id="SSF55021">
    <property type="entry name" value="ACT-like"/>
    <property type="match status" value="1"/>
</dbReference>
<dbReference type="GO" id="GO:0006564">
    <property type="term" value="P:L-serine biosynthetic process"/>
    <property type="evidence" value="ECO:0007669"/>
    <property type="project" value="UniProtKB-ARBA"/>
</dbReference>
<dbReference type="Proteomes" id="UP000750334">
    <property type="component" value="Unassembled WGS sequence"/>
</dbReference>
<evidence type="ECO:0000313" key="7">
    <source>
        <dbReference type="Proteomes" id="UP000750334"/>
    </source>
</evidence>
<dbReference type="Gene3D" id="3.30.70.260">
    <property type="match status" value="1"/>
</dbReference>
<dbReference type="PROSITE" id="PS51671">
    <property type="entry name" value="ACT"/>
    <property type="match status" value="1"/>
</dbReference>
<dbReference type="NCBIfam" id="NF008759">
    <property type="entry name" value="PRK11790.1"/>
    <property type="match status" value="1"/>
</dbReference>
<protein>
    <recommendedName>
        <fullName evidence="5">ACT domain-containing protein</fullName>
    </recommendedName>
</protein>
<feature type="domain" description="ACT" evidence="5">
    <location>
        <begin position="400"/>
        <end position="470"/>
    </location>
</feature>
<comment type="similarity">
    <text evidence="1">Belongs to the D-isomer specific 2-hydroxyacid dehydrogenase family.</text>
</comment>
<accession>A0A9P6WDA4</accession>
<dbReference type="GO" id="GO:0004617">
    <property type="term" value="F:phosphoglycerate dehydrogenase activity"/>
    <property type="evidence" value="ECO:0007669"/>
    <property type="project" value="UniProtKB-ARBA"/>
</dbReference>
<dbReference type="PROSITE" id="PS00670">
    <property type="entry name" value="D_2_HYDROXYACID_DH_2"/>
    <property type="match status" value="1"/>
</dbReference>
<dbReference type="InterPro" id="IPR036291">
    <property type="entry name" value="NAD(P)-bd_dom_sf"/>
</dbReference>
<organism evidence="6 7">
    <name type="scientific">Maudiozyma exigua</name>
    <name type="common">Yeast</name>
    <name type="synonym">Kazachstania exigua</name>
    <dbReference type="NCBI Taxonomy" id="34358"/>
    <lineage>
        <taxon>Eukaryota</taxon>
        <taxon>Fungi</taxon>
        <taxon>Dikarya</taxon>
        <taxon>Ascomycota</taxon>
        <taxon>Saccharomycotina</taxon>
        <taxon>Saccharomycetes</taxon>
        <taxon>Saccharomycetales</taxon>
        <taxon>Saccharomycetaceae</taxon>
        <taxon>Maudiozyma</taxon>
    </lineage>
</organism>
<dbReference type="OrthoDB" id="298012at2759"/>
<keyword evidence="7" id="KW-1185">Reference proteome</keyword>
<evidence type="ECO:0000256" key="1">
    <source>
        <dbReference type="ARBA" id="ARBA00005854"/>
    </source>
</evidence>
<dbReference type="InterPro" id="IPR050857">
    <property type="entry name" value="D-2-hydroxyacid_DH"/>
</dbReference>
<dbReference type="FunFam" id="3.40.50.720:FF:000041">
    <property type="entry name" value="D-3-phosphoglycerate dehydrogenase"/>
    <property type="match status" value="1"/>
</dbReference>
<evidence type="ECO:0000259" key="5">
    <source>
        <dbReference type="PROSITE" id="PS51671"/>
    </source>
</evidence>
<dbReference type="PANTHER" id="PTHR42789:SF1">
    <property type="entry name" value="D-ISOMER SPECIFIC 2-HYDROXYACID DEHYDROGENASE FAMILY PROTEIN (AFU_ORTHOLOGUE AFUA_6G10090)"/>
    <property type="match status" value="1"/>
</dbReference>
<dbReference type="InterPro" id="IPR006140">
    <property type="entry name" value="D-isomer_DH_NAD-bd"/>
</dbReference>
<reference evidence="6 7" key="1">
    <citation type="submission" date="2020-11" db="EMBL/GenBank/DDBJ databases">
        <title>Kefir isolates.</title>
        <authorList>
            <person name="Marcisauskas S."/>
            <person name="Kim Y."/>
            <person name="Blasche S."/>
        </authorList>
    </citation>
    <scope>NUCLEOTIDE SEQUENCE [LARGE SCALE GENOMIC DNA]</scope>
    <source>
        <strain evidence="6 7">OG2</strain>
    </source>
</reference>
<evidence type="ECO:0000313" key="6">
    <source>
        <dbReference type="EMBL" id="KAG0671044.1"/>
    </source>
</evidence>
<sequence>MNEYPRTIEANIINTNDDQMTADIQHIPATPCMIDDYFGDDDMAFSPTESFMNALPRRIHVLPEQNKIKPFSKGDMKILLLENINNQAIVSFRDQGYQVESYRDALPESVLIDKIRDVHAIGIRSKTKLSREVLKHAKNLMVIGCYCIGTNQVDLDYAANMGVAVFNSPFSNSRSVAELVLADIISLARRITDRSSQLRQGQWDNSSKHCHEVRGKTVGIIGYGHIGSQLSVLAEAMGMQVLYYDILNIMAIGKAKQVSTMEELLNKSDFVTLHVPETSETKNLISKSQISAMKQGSYLINSSRGSVVDTAALIGGLKSEKLLGVALDVYPNEPRYNGGNMFTDKLNKWTSELIKLPNSVTGLEVSEAIANFITQGISVDAVNFPEVSLRQTNFADDALRILFAHEDVPGVLRAVNDILATHNIEKQYSESSNGIAYVITDLSSVTQNDVNSIYNQLDRIPEKVTVRLIY</sequence>
<dbReference type="PROSITE" id="PS00065">
    <property type="entry name" value="D_2_HYDROXYACID_DH_1"/>
    <property type="match status" value="1"/>
</dbReference>
<dbReference type="PANTHER" id="PTHR42789">
    <property type="entry name" value="D-ISOMER SPECIFIC 2-HYDROXYACID DEHYDROGENASE FAMILY PROTEIN (AFU_ORTHOLOGUE AFUA_6G10090)"/>
    <property type="match status" value="1"/>
</dbReference>
<name>A0A9P6WDA4_MAUEX</name>
<keyword evidence="3" id="KW-0520">NAD</keyword>
<evidence type="ECO:0000256" key="3">
    <source>
        <dbReference type="ARBA" id="ARBA00023027"/>
    </source>
</evidence>
<dbReference type="EMBL" id="PUHR01000016">
    <property type="protein sequence ID" value="KAG0671044.1"/>
    <property type="molecule type" value="Genomic_DNA"/>
</dbReference>
<dbReference type="Gene3D" id="3.40.50.720">
    <property type="entry name" value="NAD(P)-binding Rossmann-like Domain"/>
    <property type="match status" value="2"/>
</dbReference>